<dbReference type="SUPFAM" id="SSF48452">
    <property type="entry name" value="TPR-like"/>
    <property type="match status" value="2"/>
</dbReference>
<evidence type="ECO:0000256" key="3">
    <source>
        <dbReference type="PROSITE-ProRule" id="PRU00339"/>
    </source>
</evidence>
<reference evidence="5 6" key="1">
    <citation type="submission" date="2017-04" db="EMBL/GenBank/DDBJ databases">
        <authorList>
            <person name="Afonso C.L."/>
            <person name="Miller P.J."/>
            <person name="Scott M.A."/>
            <person name="Spackman E."/>
            <person name="Goraichik I."/>
            <person name="Dimitrov K.M."/>
            <person name="Suarez D.L."/>
            <person name="Swayne D.E."/>
        </authorList>
    </citation>
    <scope>NUCLEOTIDE SEQUENCE [LARGE SCALE GENOMIC DNA]</scope>
    <source>
        <strain evidence="5 6">DSM 19625</strain>
    </source>
</reference>
<dbReference type="STRING" id="475255.SAMN04488101_103106"/>
<dbReference type="Gene3D" id="1.25.40.10">
    <property type="entry name" value="Tetratricopeptide repeat domain"/>
    <property type="match status" value="3"/>
</dbReference>
<dbReference type="Pfam" id="PF13432">
    <property type="entry name" value="TPR_16"/>
    <property type="match status" value="1"/>
</dbReference>
<name>A0A1W2C3T9_9SPHI</name>
<keyword evidence="6" id="KW-1185">Reference proteome</keyword>
<accession>A0A1W2C3T9</accession>
<protein>
    <submittedName>
        <fullName evidence="5">Tetratricopeptide repeat-containing protein</fullName>
    </submittedName>
</protein>
<dbReference type="PANTHER" id="PTHR44943">
    <property type="entry name" value="CELLULOSE SYNTHASE OPERON PROTEIN C"/>
    <property type="match status" value="1"/>
</dbReference>
<dbReference type="Proteomes" id="UP000192678">
    <property type="component" value="Unassembled WGS sequence"/>
</dbReference>
<evidence type="ECO:0000313" key="5">
    <source>
        <dbReference type="EMBL" id="SMC79859.1"/>
    </source>
</evidence>
<sequence>MKYKVLLLVLLGYGPILFAQKPAVSKVDTAMIKVLFFAGLRDKLNEDYSKANESFNKILSLDPNNAAVHYEVAVVNYRQNNLYEAEVAIKKATAIEANNTWYWMLMAELYKRKGDMLAMTGVLNQLIRLSPEKPEYYFDRSNAYLLAGKTAEAMKSYDEVEKKFGSSDELTRLRRRVTLGGREALSSEGIGDAKQVKEPTAEEQKILLAESLYKKGDLNGALTQFKAVLESNEQSYRAWEQALNIQLLLKQYKDAIKMADAALSIYPNQAILYYFMALALQQDHQNDLALTNAKSALELDAENGVYLELYGDILFLKGDRELALVQWKKAKAAGNGSEKLNKKINERKYLE</sequence>
<evidence type="ECO:0000256" key="4">
    <source>
        <dbReference type="SAM" id="SignalP"/>
    </source>
</evidence>
<dbReference type="PROSITE" id="PS50005">
    <property type="entry name" value="TPR"/>
    <property type="match status" value="1"/>
</dbReference>
<gene>
    <name evidence="5" type="ORF">SAMN04488101_103106</name>
</gene>
<evidence type="ECO:0000313" key="6">
    <source>
        <dbReference type="Proteomes" id="UP000192678"/>
    </source>
</evidence>
<keyword evidence="4" id="KW-0732">Signal</keyword>
<evidence type="ECO:0000256" key="2">
    <source>
        <dbReference type="ARBA" id="ARBA00022803"/>
    </source>
</evidence>
<proteinExistence type="predicted"/>
<dbReference type="PANTHER" id="PTHR44943:SF4">
    <property type="entry name" value="TPR REPEAT-CONTAINING PROTEIN MJ0798"/>
    <property type="match status" value="1"/>
</dbReference>
<dbReference type="EMBL" id="FWYB01000003">
    <property type="protein sequence ID" value="SMC79859.1"/>
    <property type="molecule type" value="Genomic_DNA"/>
</dbReference>
<dbReference type="InterPro" id="IPR051685">
    <property type="entry name" value="Ycf3/AcsC/BcsC/TPR_MFPF"/>
</dbReference>
<dbReference type="InterPro" id="IPR011990">
    <property type="entry name" value="TPR-like_helical_dom_sf"/>
</dbReference>
<dbReference type="AlphaFoldDB" id="A0A1W2C3T9"/>
<keyword evidence="1" id="KW-0677">Repeat</keyword>
<organism evidence="5 6">
    <name type="scientific">Pedobacter nyackensis</name>
    <dbReference type="NCBI Taxonomy" id="475255"/>
    <lineage>
        <taxon>Bacteria</taxon>
        <taxon>Pseudomonadati</taxon>
        <taxon>Bacteroidota</taxon>
        <taxon>Sphingobacteriia</taxon>
        <taxon>Sphingobacteriales</taxon>
        <taxon>Sphingobacteriaceae</taxon>
        <taxon>Pedobacter</taxon>
    </lineage>
</organism>
<feature type="repeat" description="TPR" evidence="3">
    <location>
        <begin position="32"/>
        <end position="65"/>
    </location>
</feature>
<dbReference type="InterPro" id="IPR019734">
    <property type="entry name" value="TPR_rpt"/>
</dbReference>
<feature type="chain" id="PRO_5012958380" evidence="4">
    <location>
        <begin position="20"/>
        <end position="351"/>
    </location>
</feature>
<evidence type="ECO:0000256" key="1">
    <source>
        <dbReference type="ARBA" id="ARBA00022737"/>
    </source>
</evidence>
<dbReference type="Pfam" id="PF14559">
    <property type="entry name" value="TPR_19"/>
    <property type="match status" value="1"/>
</dbReference>
<dbReference type="SMART" id="SM00028">
    <property type="entry name" value="TPR"/>
    <property type="match status" value="7"/>
</dbReference>
<feature type="signal peptide" evidence="4">
    <location>
        <begin position="1"/>
        <end position="19"/>
    </location>
</feature>
<keyword evidence="2 3" id="KW-0802">TPR repeat</keyword>